<evidence type="ECO:0000256" key="2">
    <source>
        <dbReference type="ARBA" id="ARBA00022840"/>
    </source>
</evidence>
<dbReference type="EMBL" id="CP012673">
    <property type="protein sequence ID" value="AUX48859.1"/>
    <property type="molecule type" value="Genomic_DNA"/>
</dbReference>
<dbReference type="InterPro" id="IPR000253">
    <property type="entry name" value="FHA_dom"/>
</dbReference>
<dbReference type="Pfam" id="PF02954">
    <property type="entry name" value="HTH_8"/>
    <property type="match status" value="1"/>
</dbReference>
<dbReference type="InterPro" id="IPR003593">
    <property type="entry name" value="AAA+_ATPase"/>
</dbReference>
<dbReference type="InterPro" id="IPR009057">
    <property type="entry name" value="Homeodomain-like_sf"/>
</dbReference>
<keyword evidence="1" id="KW-0547">Nucleotide-binding</keyword>
<feature type="compositionally biased region" description="Low complexity" evidence="3">
    <location>
        <begin position="402"/>
        <end position="461"/>
    </location>
</feature>
<keyword evidence="2" id="KW-0067">ATP-binding</keyword>
<evidence type="ECO:0000259" key="4">
    <source>
        <dbReference type="PROSITE" id="PS50006"/>
    </source>
</evidence>
<evidence type="ECO:0008006" key="8">
    <source>
        <dbReference type="Google" id="ProtNLM"/>
    </source>
</evidence>
<reference evidence="6 7" key="1">
    <citation type="submission" date="2015-09" db="EMBL/GenBank/DDBJ databases">
        <title>Sorangium comparison.</title>
        <authorList>
            <person name="Zaburannyi N."/>
            <person name="Bunk B."/>
            <person name="Overmann J."/>
            <person name="Mueller R."/>
        </authorList>
    </citation>
    <scope>NUCLEOTIDE SEQUENCE [LARGE SCALE GENOMIC DNA]</scope>
    <source>
        <strain evidence="6 7">So ce26</strain>
    </source>
</reference>
<dbReference type="SUPFAM" id="SSF46689">
    <property type="entry name" value="Homeodomain-like"/>
    <property type="match status" value="1"/>
</dbReference>
<name>A0A2L0FBR2_SORCE</name>
<dbReference type="CDD" id="cd00060">
    <property type="entry name" value="FHA"/>
    <property type="match status" value="1"/>
</dbReference>
<feature type="region of interest" description="Disordered" evidence="3">
    <location>
        <begin position="510"/>
        <end position="538"/>
    </location>
</feature>
<dbReference type="Pfam" id="PF00498">
    <property type="entry name" value="FHA"/>
    <property type="match status" value="1"/>
</dbReference>
<dbReference type="Gene3D" id="1.10.10.60">
    <property type="entry name" value="Homeodomain-like"/>
    <property type="match status" value="1"/>
</dbReference>
<dbReference type="Pfam" id="PF00158">
    <property type="entry name" value="Sigma54_activat"/>
    <property type="match status" value="1"/>
</dbReference>
<sequence length="538" mass="54660">MRASETLDGGPLEGPADDGSAGAPVPGLVLIFSGDRPAFEVLPLAGGALLLGRGEVAGVRIDDKRMSREHARVAFDGRCFSVRDLDSRNGTAVDGEELRGERAGEALRIVRMGSSLFLLAADTRPYRTGLAHGADMVMGPLLQRTFRTISRAARFGRVLHITGESGSGKELAARAFHAAGPAGAGPFVAVNGATLPEGMAERLLFGARRGAYTGAVDALGYIQSAHGGTLFLDEVAELDPGVQAKLLRVLEAGEVLPLGELRPARVDVRLCSATLKDLRAQVAAGKLREDLYFRIGVPAVTLPPLRERPEEIPWLIDRAVQQVRAAVGASRGAGAGDEATLWPHTSLVEACLLRRWPGNVRELLAEVRAAAQLATEEGGAVLARHLSPTAGMAVGPPPSSEPAPRAAAPSDAPGAAPAASSGAPGAAPAASSGAPGAAPAASSDAPGAAPAASSGAPGAAPGPAPADVRQAPREARAARPSGDEIAAALRAAGGNISAAARALGLHRTQLKRWMARQPGATAERPAGKQGRGGAGDGA</sequence>
<dbReference type="InterPro" id="IPR025943">
    <property type="entry name" value="Sigma_54_int_dom_ATP-bd_2"/>
</dbReference>
<dbReference type="PROSITE" id="PS00676">
    <property type="entry name" value="SIGMA54_INTERACT_2"/>
    <property type="match status" value="1"/>
</dbReference>
<dbReference type="InterPro" id="IPR008984">
    <property type="entry name" value="SMAD_FHA_dom_sf"/>
</dbReference>
<dbReference type="SUPFAM" id="SSF52540">
    <property type="entry name" value="P-loop containing nucleoside triphosphate hydrolases"/>
    <property type="match status" value="1"/>
</dbReference>
<dbReference type="Gene3D" id="3.40.50.300">
    <property type="entry name" value="P-loop containing nucleotide triphosphate hydrolases"/>
    <property type="match status" value="1"/>
</dbReference>
<proteinExistence type="predicted"/>
<feature type="compositionally biased region" description="Gly residues" evidence="3">
    <location>
        <begin position="529"/>
        <end position="538"/>
    </location>
</feature>
<dbReference type="PANTHER" id="PTHR32071">
    <property type="entry name" value="TRANSCRIPTIONAL REGULATORY PROTEIN"/>
    <property type="match status" value="1"/>
</dbReference>
<evidence type="ECO:0000313" key="6">
    <source>
        <dbReference type="EMBL" id="AUX48859.1"/>
    </source>
</evidence>
<dbReference type="InterPro" id="IPR027417">
    <property type="entry name" value="P-loop_NTPase"/>
</dbReference>
<dbReference type="SUPFAM" id="SSF49879">
    <property type="entry name" value="SMAD/FHA domain"/>
    <property type="match status" value="1"/>
</dbReference>
<dbReference type="RefSeq" id="WP_234023211.1">
    <property type="nucleotide sequence ID" value="NZ_CP012673.1"/>
</dbReference>
<feature type="domain" description="FHA" evidence="4">
    <location>
        <begin position="49"/>
        <end position="98"/>
    </location>
</feature>
<dbReference type="GO" id="GO:0006355">
    <property type="term" value="P:regulation of DNA-templated transcription"/>
    <property type="evidence" value="ECO:0007669"/>
    <property type="project" value="InterPro"/>
</dbReference>
<evidence type="ECO:0000259" key="5">
    <source>
        <dbReference type="PROSITE" id="PS50045"/>
    </source>
</evidence>
<dbReference type="SMART" id="SM00382">
    <property type="entry name" value="AAA"/>
    <property type="match status" value="1"/>
</dbReference>
<dbReference type="GO" id="GO:0005524">
    <property type="term" value="F:ATP binding"/>
    <property type="evidence" value="ECO:0007669"/>
    <property type="project" value="UniProtKB-KW"/>
</dbReference>
<dbReference type="PROSITE" id="PS50006">
    <property type="entry name" value="FHA_DOMAIN"/>
    <property type="match status" value="1"/>
</dbReference>
<gene>
    <name evidence="6" type="ORF">SOCE26_104020</name>
</gene>
<dbReference type="CDD" id="cd00009">
    <property type="entry name" value="AAA"/>
    <property type="match status" value="1"/>
</dbReference>
<feature type="region of interest" description="Disordered" evidence="3">
    <location>
        <begin position="1"/>
        <end position="20"/>
    </location>
</feature>
<accession>A0A2L0FBR2</accession>
<protein>
    <recommendedName>
        <fullName evidence="8">Fis family transcriptional regulator</fullName>
    </recommendedName>
</protein>
<dbReference type="PROSITE" id="PS50045">
    <property type="entry name" value="SIGMA54_INTERACT_4"/>
    <property type="match status" value="1"/>
</dbReference>
<dbReference type="Gene3D" id="2.60.200.20">
    <property type="match status" value="1"/>
</dbReference>
<dbReference type="Proteomes" id="UP000238348">
    <property type="component" value="Chromosome"/>
</dbReference>
<dbReference type="Gene3D" id="1.10.8.60">
    <property type="match status" value="1"/>
</dbReference>
<organism evidence="6 7">
    <name type="scientific">Sorangium cellulosum</name>
    <name type="common">Polyangium cellulosum</name>
    <dbReference type="NCBI Taxonomy" id="56"/>
    <lineage>
        <taxon>Bacteria</taxon>
        <taxon>Pseudomonadati</taxon>
        <taxon>Myxococcota</taxon>
        <taxon>Polyangia</taxon>
        <taxon>Polyangiales</taxon>
        <taxon>Polyangiaceae</taxon>
        <taxon>Sorangium</taxon>
    </lineage>
</organism>
<dbReference type="SMART" id="SM00240">
    <property type="entry name" value="FHA"/>
    <property type="match status" value="1"/>
</dbReference>
<dbReference type="InterPro" id="IPR002197">
    <property type="entry name" value="HTH_Fis"/>
</dbReference>
<dbReference type="InterPro" id="IPR002078">
    <property type="entry name" value="Sigma_54_int"/>
</dbReference>
<feature type="region of interest" description="Disordered" evidence="3">
    <location>
        <begin position="389"/>
        <end position="482"/>
    </location>
</feature>
<feature type="domain" description="Sigma-54 factor interaction" evidence="5">
    <location>
        <begin position="140"/>
        <end position="372"/>
    </location>
</feature>
<evidence type="ECO:0000313" key="7">
    <source>
        <dbReference type="Proteomes" id="UP000238348"/>
    </source>
</evidence>
<dbReference type="AlphaFoldDB" id="A0A2L0FBR2"/>
<evidence type="ECO:0000256" key="3">
    <source>
        <dbReference type="SAM" id="MobiDB-lite"/>
    </source>
</evidence>
<evidence type="ECO:0000256" key="1">
    <source>
        <dbReference type="ARBA" id="ARBA00022741"/>
    </source>
</evidence>
<dbReference type="GO" id="GO:0043565">
    <property type="term" value="F:sequence-specific DNA binding"/>
    <property type="evidence" value="ECO:0007669"/>
    <property type="project" value="InterPro"/>
</dbReference>